<dbReference type="AlphaFoldDB" id="A0A7W8AW25"/>
<name>A0A7W8AW25_STRST</name>
<feature type="region of interest" description="Disordered" evidence="1">
    <location>
        <begin position="13"/>
        <end position="90"/>
    </location>
</feature>
<reference evidence="2 3" key="1">
    <citation type="submission" date="2020-08" db="EMBL/GenBank/DDBJ databases">
        <title>Genomic Encyclopedia of Type Strains, Phase III (KMG-III): the genomes of soil and plant-associated and newly described type strains.</title>
        <authorList>
            <person name="Whitman W."/>
        </authorList>
    </citation>
    <scope>NUCLEOTIDE SEQUENCE [LARGE SCALE GENOMIC DNA]</scope>
    <source>
        <strain evidence="2 3">CECT 3146</strain>
    </source>
</reference>
<evidence type="ECO:0000256" key="1">
    <source>
        <dbReference type="SAM" id="MobiDB-lite"/>
    </source>
</evidence>
<gene>
    <name evidence="2" type="ORF">FHS40_004756</name>
</gene>
<protein>
    <submittedName>
        <fullName evidence="2">Uncharacterized protein</fullName>
    </submittedName>
</protein>
<accession>A0A7W8AW25</accession>
<evidence type="ECO:0000313" key="2">
    <source>
        <dbReference type="EMBL" id="MBB5105661.1"/>
    </source>
</evidence>
<comment type="caution">
    <text evidence="2">The sequence shown here is derived from an EMBL/GenBank/DDBJ whole genome shotgun (WGS) entry which is preliminary data.</text>
</comment>
<evidence type="ECO:0000313" key="3">
    <source>
        <dbReference type="Proteomes" id="UP000549009"/>
    </source>
</evidence>
<dbReference type="Proteomes" id="UP000549009">
    <property type="component" value="Unassembled WGS sequence"/>
</dbReference>
<dbReference type="RefSeq" id="WP_229879008.1">
    <property type="nucleotide sequence ID" value="NZ_BMSQ01000006.1"/>
</dbReference>
<dbReference type="EMBL" id="JACHJD010000007">
    <property type="protein sequence ID" value="MBB5105661.1"/>
    <property type="molecule type" value="Genomic_DNA"/>
</dbReference>
<proteinExistence type="predicted"/>
<organism evidence="2 3">
    <name type="scientific">Streptomyces spectabilis</name>
    <dbReference type="NCBI Taxonomy" id="68270"/>
    <lineage>
        <taxon>Bacteria</taxon>
        <taxon>Bacillati</taxon>
        <taxon>Actinomycetota</taxon>
        <taxon>Actinomycetes</taxon>
        <taxon>Kitasatosporales</taxon>
        <taxon>Streptomycetaceae</taxon>
        <taxon>Streptomyces</taxon>
    </lineage>
</organism>
<keyword evidence="3" id="KW-1185">Reference proteome</keyword>
<feature type="compositionally biased region" description="Basic and acidic residues" evidence="1">
    <location>
        <begin position="21"/>
        <end position="33"/>
    </location>
</feature>
<sequence length="90" mass="9350">MAVGVIVAVALVATGSEDSPDDKRPSESTKSSETRPTPSLSIPTRIPTRLPSDFPSQLPTELPSDFPTLPTGLPSDLESLLPTPAGNEAP</sequence>